<protein>
    <submittedName>
        <fullName evidence="1">Uncharacterized protein</fullName>
    </submittedName>
</protein>
<evidence type="ECO:0000313" key="1">
    <source>
        <dbReference type="EMBL" id="KAI3778713.1"/>
    </source>
</evidence>
<accession>A0ACB9G6M6</accession>
<organism evidence="1 2">
    <name type="scientific">Cichorium intybus</name>
    <name type="common">Chicory</name>
    <dbReference type="NCBI Taxonomy" id="13427"/>
    <lineage>
        <taxon>Eukaryota</taxon>
        <taxon>Viridiplantae</taxon>
        <taxon>Streptophyta</taxon>
        <taxon>Embryophyta</taxon>
        <taxon>Tracheophyta</taxon>
        <taxon>Spermatophyta</taxon>
        <taxon>Magnoliopsida</taxon>
        <taxon>eudicotyledons</taxon>
        <taxon>Gunneridae</taxon>
        <taxon>Pentapetalae</taxon>
        <taxon>asterids</taxon>
        <taxon>campanulids</taxon>
        <taxon>Asterales</taxon>
        <taxon>Asteraceae</taxon>
        <taxon>Cichorioideae</taxon>
        <taxon>Cichorieae</taxon>
        <taxon>Cichoriinae</taxon>
        <taxon>Cichorium</taxon>
    </lineage>
</organism>
<dbReference type="Proteomes" id="UP001055811">
    <property type="component" value="Linkage Group LG02"/>
</dbReference>
<proteinExistence type="predicted"/>
<keyword evidence="2" id="KW-1185">Reference proteome</keyword>
<reference evidence="1 2" key="2">
    <citation type="journal article" date="2022" name="Mol. Ecol. Resour.">
        <title>The genomes of chicory, endive, great burdock and yacon provide insights into Asteraceae paleo-polyploidization history and plant inulin production.</title>
        <authorList>
            <person name="Fan W."/>
            <person name="Wang S."/>
            <person name="Wang H."/>
            <person name="Wang A."/>
            <person name="Jiang F."/>
            <person name="Liu H."/>
            <person name="Zhao H."/>
            <person name="Xu D."/>
            <person name="Zhang Y."/>
        </authorList>
    </citation>
    <scope>NUCLEOTIDE SEQUENCE [LARGE SCALE GENOMIC DNA]</scope>
    <source>
        <strain evidence="2">cv. Punajuju</strain>
        <tissue evidence="1">Leaves</tissue>
    </source>
</reference>
<dbReference type="EMBL" id="CM042010">
    <property type="protein sequence ID" value="KAI3778713.1"/>
    <property type="molecule type" value="Genomic_DNA"/>
</dbReference>
<comment type="caution">
    <text evidence="1">The sequence shown here is derived from an EMBL/GenBank/DDBJ whole genome shotgun (WGS) entry which is preliminary data.</text>
</comment>
<gene>
    <name evidence="1" type="ORF">L2E82_08096</name>
</gene>
<name>A0ACB9G6M6_CICIN</name>
<sequence>MTVQEAASELEYLGRIKILNLVPLMGYCLASEQLITIYDYMENGSLHICFTIFVLDSGTTSPETVDNGGISLEDIGFARNELEFSLEKTKVF</sequence>
<evidence type="ECO:0000313" key="2">
    <source>
        <dbReference type="Proteomes" id="UP001055811"/>
    </source>
</evidence>
<reference evidence="2" key="1">
    <citation type="journal article" date="2022" name="Mol. Ecol. Resour.">
        <title>The genomes of chicory, endive, great burdock and yacon provide insights into Asteraceae palaeo-polyploidization history and plant inulin production.</title>
        <authorList>
            <person name="Fan W."/>
            <person name="Wang S."/>
            <person name="Wang H."/>
            <person name="Wang A."/>
            <person name="Jiang F."/>
            <person name="Liu H."/>
            <person name="Zhao H."/>
            <person name="Xu D."/>
            <person name="Zhang Y."/>
        </authorList>
    </citation>
    <scope>NUCLEOTIDE SEQUENCE [LARGE SCALE GENOMIC DNA]</scope>
    <source>
        <strain evidence="2">cv. Punajuju</strain>
    </source>
</reference>